<evidence type="ECO:0000256" key="1">
    <source>
        <dbReference type="SAM" id="Phobius"/>
    </source>
</evidence>
<dbReference type="Pfam" id="PF25898">
    <property type="entry name" value="LolA_2nd_metazoa"/>
    <property type="match status" value="1"/>
</dbReference>
<feature type="transmembrane region" description="Helical" evidence="1">
    <location>
        <begin position="631"/>
        <end position="654"/>
    </location>
</feature>
<dbReference type="InterPro" id="IPR058831">
    <property type="entry name" value="LolA-like_dom_2nd"/>
</dbReference>
<dbReference type="PANTHER" id="PTHR36902:SF1">
    <property type="entry name" value="ENRICHED IN SURFACE-LABELED PROTEOME PROTEIN 9"/>
    <property type="match status" value="1"/>
</dbReference>
<dbReference type="AlphaFoldDB" id="A0AAE1EAY7"/>
<evidence type="ECO:0000259" key="3">
    <source>
        <dbReference type="Pfam" id="PF25898"/>
    </source>
</evidence>
<dbReference type="PANTHER" id="PTHR36902">
    <property type="entry name" value="ENRICHED IN SURFACE-LABELED PROTEOME PROTEIN 9"/>
    <property type="match status" value="1"/>
</dbReference>
<evidence type="ECO:0000259" key="4">
    <source>
        <dbReference type="Pfam" id="PF25899"/>
    </source>
</evidence>
<reference evidence="5" key="1">
    <citation type="journal article" date="2023" name="G3 (Bethesda)">
        <title>A reference genome for the long-term kleptoplast-retaining sea slug Elysia crispata morphotype clarki.</title>
        <authorList>
            <person name="Eastman K.E."/>
            <person name="Pendleton A.L."/>
            <person name="Shaikh M.A."/>
            <person name="Suttiyut T."/>
            <person name="Ogas R."/>
            <person name="Tomko P."/>
            <person name="Gavelis G."/>
            <person name="Widhalm J.R."/>
            <person name="Wisecaver J.H."/>
        </authorList>
    </citation>
    <scope>NUCLEOTIDE SEQUENCE</scope>
    <source>
        <strain evidence="5">ECLA1</strain>
    </source>
</reference>
<feature type="chain" id="PRO_5042193884" evidence="2">
    <location>
        <begin position="26"/>
        <end position="675"/>
    </location>
</feature>
<feature type="domain" description="LolA-like" evidence="3">
    <location>
        <begin position="259"/>
        <end position="475"/>
    </location>
</feature>
<sequence>MGCKGSIWTLSVFIAVVLIFLEVEGAADKSVCDPSTYSTYTGPTLPYLPDQVTWRVEVNVIGGGKDFTQDFHQFIDYTNNKHSLHYWKDGQTFWSIFKYTSNEQIMLTFPKDGATSTEATTCQISPLDQSMFARLFGDTTVNGRPHTPKPLDALRLSKSFPLKFLGKMDLTSGVKTIAWESCQYNDTTGYTQKVTWYFSDLEEWYETVGKASIPVMMSVVGSGPDRTSPGTLRNFNHQYVFADYRPYLTQGTVNSFQIPPGVYCQNDVNLKSLPSIPSHFTLRSEIIDGFTNTIGWTHEFYDNALKLSRYDFKDSAGSKYGMNELKRIHDFNSGVAYIIDKVTGQCWTSSIKLQDYDNRDIDSTHVRLRTPAEFFDLDRSNYSYVGQRLSRGIMCDVWVSSSHYWPPPGPNYFATVWEYYFTADARTAVGSRSEFNVPVELRISQTSPPISKTFVFYEFDSSPTNYHDYDISSCFDATGRADFIMMVSDKYKKDVFDNIVVFKQLVRISLQTAAVVSPVRVTNIGVDYNNTGLILTFTLLDLTGIKGDVDNPSQEPSLDGAILNLVQAIDNNQFSIYVQDPAFGDKFFELTPKSYSYNHAGASPKSRRKRAAHIVKITKGNKSTGVSSGTLAGLSVGLLLGGFAIGFIIVLVMLRMKNGAQGSPQSFANPMKEME</sequence>
<feature type="domain" description="DUF7959" evidence="4">
    <location>
        <begin position="482"/>
        <end position="580"/>
    </location>
</feature>
<keyword evidence="1" id="KW-1133">Transmembrane helix</keyword>
<keyword evidence="1" id="KW-0812">Transmembrane</keyword>
<dbReference type="Pfam" id="PF25899">
    <property type="entry name" value="DUF7959"/>
    <property type="match status" value="1"/>
</dbReference>
<protein>
    <submittedName>
        <fullName evidence="5">Uncharacterized protein</fullName>
    </submittedName>
</protein>
<feature type="signal peptide" evidence="2">
    <location>
        <begin position="1"/>
        <end position="25"/>
    </location>
</feature>
<dbReference type="EMBL" id="JAWDGP010000505">
    <property type="protein sequence ID" value="KAK3800010.1"/>
    <property type="molecule type" value="Genomic_DNA"/>
</dbReference>
<dbReference type="InterPro" id="IPR058265">
    <property type="entry name" value="DUF7959"/>
</dbReference>
<keyword evidence="6" id="KW-1185">Reference proteome</keyword>
<accession>A0AAE1EAY7</accession>
<gene>
    <name evidence="5" type="ORF">RRG08_035609</name>
</gene>
<evidence type="ECO:0000313" key="6">
    <source>
        <dbReference type="Proteomes" id="UP001283361"/>
    </source>
</evidence>
<comment type="caution">
    <text evidence="5">The sequence shown here is derived from an EMBL/GenBank/DDBJ whole genome shotgun (WGS) entry which is preliminary data.</text>
</comment>
<keyword evidence="1" id="KW-0472">Membrane</keyword>
<keyword evidence="2" id="KW-0732">Signal</keyword>
<organism evidence="5 6">
    <name type="scientific">Elysia crispata</name>
    <name type="common">lettuce slug</name>
    <dbReference type="NCBI Taxonomy" id="231223"/>
    <lineage>
        <taxon>Eukaryota</taxon>
        <taxon>Metazoa</taxon>
        <taxon>Spiralia</taxon>
        <taxon>Lophotrochozoa</taxon>
        <taxon>Mollusca</taxon>
        <taxon>Gastropoda</taxon>
        <taxon>Heterobranchia</taxon>
        <taxon>Euthyneura</taxon>
        <taxon>Panpulmonata</taxon>
        <taxon>Sacoglossa</taxon>
        <taxon>Placobranchoidea</taxon>
        <taxon>Plakobranchidae</taxon>
        <taxon>Elysia</taxon>
    </lineage>
</organism>
<evidence type="ECO:0000256" key="2">
    <source>
        <dbReference type="SAM" id="SignalP"/>
    </source>
</evidence>
<proteinExistence type="predicted"/>
<dbReference type="Proteomes" id="UP001283361">
    <property type="component" value="Unassembled WGS sequence"/>
</dbReference>
<name>A0AAE1EAY7_9GAST</name>
<evidence type="ECO:0000313" key="5">
    <source>
        <dbReference type="EMBL" id="KAK3800010.1"/>
    </source>
</evidence>